<sequence>MSFIQDPRLRQRWNQITHDAEAVTENAAAGIWTFQHKYITPCLSSIADSIDSCTAVCIGDREERARRARERDHGARRTRAEYTFDFYDDWADDFADDEGIGGSSGSGGGLLGSWGGGRSEDWDRLLAGTGSSRKHQHADPEGDVVNQPRRKRGMSYGTRGVAGTRRKSGVAAEEEDPTIIPSTAPLGFLGRLPFKIGGTLRYKPSAANLRDHPGTAGAAKDTAKDHQKKYHRREENEPLLGASDEEYEDRERSPQSRPRSNTAGSGDTSDSYRSRGDLFPSDGEGDEDAIPLDDEFAVALGRVDDRSSNKTRSSKGKRPDNNRSLMSRTVSRTTISSTHSRNSARSLSQSNHGIVSYPVSSGDAPSTPSLEDLQREEEQAEREEAEEIERRRKAASQLALKRGLSRDSLASMPGSAPDVISETKNEIPPVDEVPEPSLTATSPTTAEQEEVQKQSVKEPKSPPPAPAPQPAAVVAELKVESKTVVSLEQEGFVPARLPHFR</sequence>
<feature type="compositionally biased region" description="Polar residues" evidence="1">
    <location>
        <begin position="344"/>
        <end position="353"/>
    </location>
</feature>
<feature type="compositionally biased region" description="Polar residues" evidence="1">
    <location>
        <begin position="255"/>
        <end position="269"/>
    </location>
</feature>
<accession>A0AAN6S4E5</accession>
<feature type="region of interest" description="Disordered" evidence="1">
    <location>
        <begin position="122"/>
        <end position="187"/>
    </location>
</feature>
<feature type="compositionally biased region" description="Basic and acidic residues" evidence="1">
    <location>
        <begin position="450"/>
        <end position="460"/>
    </location>
</feature>
<evidence type="ECO:0000256" key="1">
    <source>
        <dbReference type="SAM" id="MobiDB-lite"/>
    </source>
</evidence>
<organism evidence="2 3">
    <name type="scientific">Diplogelasinospora grovesii</name>
    <dbReference type="NCBI Taxonomy" id="303347"/>
    <lineage>
        <taxon>Eukaryota</taxon>
        <taxon>Fungi</taxon>
        <taxon>Dikarya</taxon>
        <taxon>Ascomycota</taxon>
        <taxon>Pezizomycotina</taxon>
        <taxon>Sordariomycetes</taxon>
        <taxon>Sordariomycetidae</taxon>
        <taxon>Sordariales</taxon>
        <taxon>Diplogelasinosporaceae</taxon>
        <taxon>Diplogelasinospora</taxon>
    </lineage>
</organism>
<proteinExistence type="predicted"/>
<feature type="region of interest" description="Disordered" evidence="1">
    <location>
        <begin position="205"/>
        <end position="471"/>
    </location>
</feature>
<dbReference type="Proteomes" id="UP001303473">
    <property type="component" value="Unassembled WGS sequence"/>
</dbReference>
<dbReference type="AlphaFoldDB" id="A0AAN6S4E5"/>
<feature type="compositionally biased region" description="Acidic residues" evidence="1">
    <location>
        <begin position="378"/>
        <end position="387"/>
    </location>
</feature>
<gene>
    <name evidence="2" type="ORF">QBC46DRAFT_260205</name>
</gene>
<keyword evidence="3" id="KW-1185">Reference proteome</keyword>
<feature type="compositionally biased region" description="Acidic residues" evidence="1">
    <location>
        <begin position="283"/>
        <end position="296"/>
    </location>
</feature>
<protein>
    <submittedName>
        <fullName evidence="2">Uncharacterized protein</fullName>
    </submittedName>
</protein>
<comment type="caution">
    <text evidence="2">The sequence shown here is derived from an EMBL/GenBank/DDBJ whole genome shotgun (WGS) entry which is preliminary data.</text>
</comment>
<reference evidence="3" key="1">
    <citation type="journal article" date="2023" name="Mol. Phylogenet. Evol.">
        <title>Genome-scale phylogeny and comparative genomics of the fungal order Sordariales.</title>
        <authorList>
            <person name="Hensen N."/>
            <person name="Bonometti L."/>
            <person name="Westerberg I."/>
            <person name="Brannstrom I.O."/>
            <person name="Guillou S."/>
            <person name="Cros-Aarteil S."/>
            <person name="Calhoun S."/>
            <person name="Haridas S."/>
            <person name="Kuo A."/>
            <person name="Mondo S."/>
            <person name="Pangilinan J."/>
            <person name="Riley R."/>
            <person name="LaButti K."/>
            <person name="Andreopoulos B."/>
            <person name="Lipzen A."/>
            <person name="Chen C."/>
            <person name="Yan M."/>
            <person name="Daum C."/>
            <person name="Ng V."/>
            <person name="Clum A."/>
            <person name="Steindorff A."/>
            <person name="Ohm R.A."/>
            <person name="Martin F."/>
            <person name="Silar P."/>
            <person name="Natvig D.O."/>
            <person name="Lalanne C."/>
            <person name="Gautier V."/>
            <person name="Ament-Velasquez S.L."/>
            <person name="Kruys A."/>
            <person name="Hutchinson M.I."/>
            <person name="Powell A.J."/>
            <person name="Barry K."/>
            <person name="Miller A.N."/>
            <person name="Grigoriev I.V."/>
            <person name="Debuchy R."/>
            <person name="Gladieux P."/>
            <person name="Hiltunen Thoren M."/>
            <person name="Johannesson H."/>
        </authorList>
    </citation>
    <scope>NUCLEOTIDE SEQUENCE [LARGE SCALE GENOMIC DNA]</scope>
    <source>
        <strain evidence="3">CBS 340.73</strain>
    </source>
</reference>
<name>A0AAN6S4E5_9PEZI</name>
<evidence type="ECO:0000313" key="2">
    <source>
        <dbReference type="EMBL" id="KAK3940712.1"/>
    </source>
</evidence>
<evidence type="ECO:0000313" key="3">
    <source>
        <dbReference type="Proteomes" id="UP001303473"/>
    </source>
</evidence>
<feature type="compositionally biased region" description="Low complexity" evidence="1">
    <location>
        <begin position="327"/>
        <end position="343"/>
    </location>
</feature>
<dbReference type="EMBL" id="MU853792">
    <property type="protein sequence ID" value="KAK3940712.1"/>
    <property type="molecule type" value="Genomic_DNA"/>
</dbReference>